<proteinExistence type="predicted"/>
<comment type="caution">
    <text evidence="1">The sequence shown here is derived from an EMBL/GenBank/DDBJ whole genome shotgun (WGS) entry which is preliminary data.</text>
</comment>
<dbReference type="InterPro" id="IPR003718">
    <property type="entry name" value="OsmC/Ohr_fam"/>
</dbReference>
<organism evidence="1 2">
    <name type="scientific">Clostridium senegalense</name>
    <dbReference type="NCBI Taxonomy" id="1465809"/>
    <lineage>
        <taxon>Bacteria</taxon>
        <taxon>Bacillati</taxon>
        <taxon>Bacillota</taxon>
        <taxon>Clostridia</taxon>
        <taxon>Eubacteriales</taxon>
        <taxon>Clostridiaceae</taxon>
        <taxon>Clostridium</taxon>
    </lineage>
</organism>
<dbReference type="PANTHER" id="PTHR34352:SF1">
    <property type="entry name" value="PROTEIN YHFA"/>
    <property type="match status" value="1"/>
</dbReference>
<reference evidence="1 2" key="1">
    <citation type="submission" date="2020-02" db="EMBL/GenBank/DDBJ databases">
        <title>Genome assembly of a novel Clostridium senegalense strain.</title>
        <authorList>
            <person name="Gupta T.B."/>
            <person name="Jauregui R."/>
            <person name="Maclean P."/>
            <person name="Nawarathana A."/>
            <person name="Brightwell G."/>
        </authorList>
    </citation>
    <scope>NUCLEOTIDE SEQUENCE [LARGE SCALE GENOMIC DNA]</scope>
    <source>
        <strain evidence="1 2">AGRFS4</strain>
    </source>
</reference>
<dbReference type="InterPro" id="IPR036102">
    <property type="entry name" value="OsmC/Ohrsf"/>
</dbReference>
<evidence type="ECO:0000313" key="1">
    <source>
        <dbReference type="EMBL" id="NEU04981.1"/>
    </source>
</evidence>
<dbReference type="Pfam" id="PF02566">
    <property type="entry name" value="OsmC"/>
    <property type="match status" value="1"/>
</dbReference>
<dbReference type="EMBL" id="JAAGPU010000014">
    <property type="protein sequence ID" value="NEU04981.1"/>
    <property type="molecule type" value="Genomic_DNA"/>
</dbReference>
<gene>
    <name evidence="1" type="ORF">G3M99_08960</name>
</gene>
<evidence type="ECO:0000313" key="2">
    <source>
        <dbReference type="Proteomes" id="UP000481872"/>
    </source>
</evidence>
<protein>
    <submittedName>
        <fullName evidence="1">OsmC family protein</fullName>
    </submittedName>
</protein>
<dbReference type="RefSeq" id="WP_199869907.1">
    <property type="nucleotide sequence ID" value="NZ_JAAGPU010000014.1"/>
</dbReference>
<sequence>MKLNAVVKWLGEGVVFEGTTPEGAKFVMAGPKEMNNGKVLGPKPIEILLHAVAACTSVDTVAMLQSKGAQISEYEVIVNGERGAEAPKPIEEINLLYNIKGKGMTPEMIKDILEIAFNVESGVANTYKSTITWVTKLLQQI</sequence>
<dbReference type="PANTHER" id="PTHR34352">
    <property type="entry name" value="PROTEIN YHFA"/>
    <property type="match status" value="1"/>
</dbReference>
<dbReference type="Proteomes" id="UP000481872">
    <property type="component" value="Unassembled WGS sequence"/>
</dbReference>
<dbReference type="AlphaFoldDB" id="A0A6M0H538"/>
<accession>A0A6M0H538</accession>
<dbReference type="InterPro" id="IPR015946">
    <property type="entry name" value="KH_dom-like_a/b"/>
</dbReference>
<keyword evidence="2" id="KW-1185">Reference proteome</keyword>
<name>A0A6M0H538_9CLOT</name>
<dbReference type="SUPFAM" id="SSF82784">
    <property type="entry name" value="OsmC-like"/>
    <property type="match status" value="1"/>
</dbReference>
<dbReference type="Gene3D" id="3.30.300.20">
    <property type="match status" value="1"/>
</dbReference>